<keyword evidence="1" id="KW-0805">Transcription regulation</keyword>
<dbReference type="AlphaFoldDB" id="A0A2X0K9I3"/>
<evidence type="ECO:0000256" key="2">
    <source>
        <dbReference type="ARBA" id="ARBA00023125"/>
    </source>
</evidence>
<dbReference type="Pfam" id="PF00440">
    <property type="entry name" value="TetR_N"/>
    <property type="match status" value="1"/>
</dbReference>
<dbReference type="InterPro" id="IPR001647">
    <property type="entry name" value="HTH_TetR"/>
</dbReference>
<dbReference type="SUPFAM" id="SSF46689">
    <property type="entry name" value="Homeodomain-like"/>
    <property type="match status" value="1"/>
</dbReference>
<evidence type="ECO:0000259" key="5">
    <source>
        <dbReference type="PROSITE" id="PS50977"/>
    </source>
</evidence>
<proteinExistence type="predicted"/>
<evidence type="ECO:0000313" key="6">
    <source>
        <dbReference type="EMBL" id="RAG83760.1"/>
    </source>
</evidence>
<evidence type="ECO:0000313" key="7">
    <source>
        <dbReference type="Proteomes" id="UP000248889"/>
    </source>
</evidence>
<evidence type="ECO:0000256" key="1">
    <source>
        <dbReference type="ARBA" id="ARBA00023015"/>
    </source>
</evidence>
<evidence type="ECO:0000256" key="4">
    <source>
        <dbReference type="PROSITE-ProRule" id="PRU00335"/>
    </source>
</evidence>
<dbReference type="InterPro" id="IPR004111">
    <property type="entry name" value="Repressor_TetR_C"/>
</dbReference>
<name>A0A2X0K9I3_9ACTN</name>
<dbReference type="SUPFAM" id="SSF48498">
    <property type="entry name" value="Tetracyclin repressor-like, C-terminal domain"/>
    <property type="match status" value="1"/>
</dbReference>
<dbReference type="Gene3D" id="1.10.10.60">
    <property type="entry name" value="Homeodomain-like"/>
    <property type="match status" value="1"/>
</dbReference>
<dbReference type="InterPro" id="IPR036271">
    <property type="entry name" value="Tet_transcr_reg_TetR-rel_C_sf"/>
</dbReference>
<dbReference type="EMBL" id="QKYN01000078">
    <property type="protein sequence ID" value="RAG83760.1"/>
    <property type="molecule type" value="Genomic_DNA"/>
</dbReference>
<gene>
    <name evidence="6" type="ORF">DN069_20560</name>
</gene>
<protein>
    <submittedName>
        <fullName evidence="6">TetR/AcrR family transcriptional regulator</fullName>
    </submittedName>
</protein>
<dbReference type="GO" id="GO:0045892">
    <property type="term" value="P:negative regulation of DNA-templated transcription"/>
    <property type="evidence" value="ECO:0007669"/>
    <property type="project" value="InterPro"/>
</dbReference>
<feature type="DNA-binding region" description="H-T-H motif" evidence="4">
    <location>
        <begin position="45"/>
        <end position="64"/>
    </location>
</feature>
<dbReference type="OrthoDB" id="3519192at2"/>
<accession>A0A2X0K9I3</accession>
<dbReference type="RefSeq" id="WP_111502901.1">
    <property type="nucleotide sequence ID" value="NZ_QKYN01000078.1"/>
</dbReference>
<reference evidence="6 7" key="1">
    <citation type="submission" date="2018-06" db="EMBL/GenBank/DDBJ databases">
        <title>Streptacidiphilus pinicola sp. nov., isolated from pine grove soil.</title>
        <authorList>
            <person name="Roh S.G."/>
            <person name="Park S."/>
            <person name="Kim M.-K."/>
            <person name="Yun B.-R."/>
            <person name="Park J."/>
            <person name="Kim M.J."/>
            <person name="Kim Y.S."/>
            <person name="Kim S.B."/>
        </authorList>
    </citation>
    <scope>NUCLEOTIDE SEQUENCE [LARGE SCALE GENOMIC DNA]</scope>
    <source>
        <strain evidence="6 7">MMS16-CNU450</strain>
    </source>
</reference>
<dbReference type="Proteomes" id="UP000248889">
    <property type="component" value="Unassembled WGS sequence"/>
</dbReference>
<dbReference type="Pfam" id="PF02909">
    <property type="entry name" value="TetR_C_1"/>
    <property type="match status" value="1"/>
</dbReference>
<dbReference type="InterPro" id="IPR009057">
    <property type="entry name" value="Homeodomain-like_sf"/>
</dbReference>
<dbReference type="GO" id="GO:0003677">
    <property type="term" value="F:DNA binding"/>
    <property type="evidence" value="ECO:0007669"/>
    <property type="project" value="UniProtKB-UniRule"/>
</dbReference>
<dbReference type="Gene3D" id="1.10.357.10">
    <property type="entry name" value="Tetracycline Repressor, domain 2"/>
    <property type="match status" value="1"/>
</dbReference>
<keyword evidence="3" id="KW-0804">Transcription</keyword>
<keyword evidence="7" id="KW-1185">Reference proteome</keyword>
<feature type="domain" description="HTH tetR-type" evidence="5">
    <location>
        <begin position="22"/>
        <end position="82"/>
    </location>
</feature>
<evidence type="ECO:0000256" key="3">
    <source>
        <dbReference type="ARBA" id="ARBA00023163"/>
    </source>
</evidence>
<sequence length="234" mass="25155">MAKTAVPEEQRRRRRPTKHGTVLTHELIVETALRMLREHGVQGLTARRLGLALGADASTLYRYFAGLDELTRAIADALMQRAMTGWTPGGEWRADLRDLGLRIHAAYLAHPQAAVLAASRVSGRAHEIAADEAILGVLRGAGFADPAAVRIYHVFIDQSLAFAALDAASLALPDEAREADEAVWQATYARLPSGTHPHIAATSGLLAQRMNESAYPAALDLLLSAAAAELTTRP</sequence>
<organism evidence="6 7">
    <name type="scientific">Streptacidiphilus pinicola</name>
    <dbReference type="NCBI Taxonomy" id="2219663"/>
    <lineage>
        <taxon>Bacteria</taxon>
        <taxon>Bacillati</taxon>
        <taxon>Actinomycetota</taxon>
        <taxon>Actinomycetes</taxon>
        <taxon>Kitasatosporales</taxon>
        <taxon>Streptomycetaceae</taxon>
        <taxon>Streptacidiphilus</taxon>
    </lineage>
</organism>
<comment type="caution">
    <text evidence="6">The sequence shown here is derived from an EMBL/GenBank/DDBJ whole genome shotgun (WGS) entry which is preliminary data.</text>
</comment>
<dbReference type="PROSITE" id="PS50977">
    <property type="entry name" value="HTH_TETR_2"/>
    <property type="match status" value="1"/>
</dbReference>
<keyword evidence="2 4" id="KW-0238">DNA-binding</keyword>